<dbReference type="PROSITE" id="PS51819">
    <property type="entry name" value="VOC"/>
    <property type="match status" value="1"/>
</dbReference>
<dbReference type="Pfam" id="PF13302">
    <property type="entry name" value="Acetyltransf_3"/>
    <property type="match status" value="1"/>
</dbReference>
<feature type="domain" description="VOC" evidence="2">
    <location>
        <begin position="9"/>
        <end position="132"/>
    </location>
</feature>
<proteinExistence type="predicted"/>
<comment type="caution">
    <text evidence="3">The sequence shown here is derived from an EMBL/GenBank/DDBJ whole genome shotgun (WGS) entry which is preliminary data.</text>
</comment>
<dbReference type="PROSITE" id="PS51186">
    <property type="entry name" value="GNAT"/>
    <property type="match status" value="1"/>
</dbReference>
<dbReference type="Proteomes" id="UP001524478">
    <property type="component" value="Unassembled WGS sequence"/>
</dbReference>
<organism evidence="3 4">
    <name type="scientific">Tissierella carlieri</name>
    <dbReference type="NCBI Taxonomy" id="689904"/>
    <lineage>
        <taxon>Bacteria</taxon>
        <taxon>Bacillati</taxon>
        <taxon>Bacillota</taxon>
        <taxon>Tissierellia</taxon>
        <taxon>Tissierellales</taxon>
        <taxon>Tissierellaceae</taxon>
        <taxon>Tissierella</taxon>
    </lineage>
</organism>
<evidence type="ECO:0000259" key="1">
    <source>
        <dbReference type="PROSITE" id="PS51186"/>
    </source>
</evidence>
<dbReference type="EC" id="2.3.1.-" evidence="3"/>
<gene>
    <name evidence="3" type="ORF">NE686_18600</name>
</gene>
<keyword evidence="3" id="KW-0808">Transferase</keyword>
<evidence type="ECO:0000313" key="4">
    <source>
        <dbReference type="Proteomes" id="UP001524478"/>
    </source>
</evidence>
<keyword evidence="3" id="KW-0012">Acyltransferase</keyword>
<dbReference type="InterPro" id="IPR037523">
    <property type="entry name" value="VOC_core"/>
</dbReference>
<feature type="domain" description="N-acetyltransferase" evidence="1">
    <location>
        <begin position="158"/>
        <end position="325"/>
    </location>
</feature>
<reference evidence="3 4" key="1">
    <citation type="submission" date="2022-06" db="EMBL/GenBank/DDBJ databases">
        <title>Isolation of gut microbiota from human fecal samples.</title>
        <authorList>
            <person name="Pamer E.G."/>
            <person name="Barat B."/>
            <person name="Waligurski E."/>
            <person name="Medina S."/>
            <person name="Paddock L."/>
            <person name="Mostad J."/>
        </authorList>
    </citation>
    <scope>NUCLEOTIDE SEQUENCE [LARGE SCALE GENOMIC DNA]</scope>
    <source>
        <strain evidence="3 4">DFI.7.95</strain>
    </source>
</reference>
<dbReference type="RefSeq" id="WP_216558472.1">
    <property type="nucleotide sequence ID" value="NZ_JAHLOH010000030.1"/>
</dbReference>
<name>A0ABT1SF56_9FIRM</name>
<evidence type="ECO:0000259" key="2">
    <source>
        <dbReference type="PROSITE" id="PS51819"/>
    </source>
</evidence>
<sequence length="330" mass="38543">MNKEFTFARIGYVYIPTSNIDESIEWYTRNLSFKLMDKFIDRGSFLAVLHHPYKNSIALLLIETEDDKRMEILRNGKPFPIMAINCPDIEYTYNYLKGNGVVVEDIQILGDGEAKYFYFRDNQGNFLEAAWSIWDPKDEIKEDLSSKADEYIFESPRLGFRMWNESDRALFAKMNSSREVMRYFPKTLDSKETDDFLNRVQEHFKENGYGLWAVELKDTKDFIGFIGLLTATFEAEFTPCVEIGWRLDNKYWNKGYATEGAKACLGYGFNELNLDTIYSFTAQINKPSENVMKKIGLKKIGEFKHPRVEDSSLLKPHVLYKIDKKEYEGI</sequence>
<accession>A0ABT1SF56</accession>
<dbReference type="EMBL" id="JANGAC010000018">
    <property type="protein sequence ID" value="MCQ4925119.1"/>
    <property type="molecule type" value="Genomic_DNA"/>
</dbReference>
<dbReference type="InterPro" id="IPR004360">
    <property type="entry name" value="Glyas_Fos-R_dOase_dom"/>
</dbReference>
<dbReference type="GO" id="GO:0016746">
    <property type="term" value="F:acyltransferase activity"/>
    <property type="evidence" value="ECO:0007669"/>
    <property type="project" value="UniProtKB-KW"/>
</dbReference>
<keyword evidence="4" id="KW-1185">Reference proteome</keyword>
<dbReference type="InterPro" id="IPR000182">
    <property type="entry name" value="GNAT_dom"/>
</dbReference>
<dbReference type="Pfam" id="PF00903">
    <property type="entry name" value="Glyoxalase"/>
    <property type="match status" value="1"/>
</dbReference>
<dbReference type="InterPro" id="IPR051531">
    <property type="entry name" value="N-acetyltransferase"/>
</dbReference>
<dbReference type="PANTHER" id="PTHR43792">
    <property type="entry name" value="GNAT FAMILY, PUTATIVE (AFU_ORTHOLOGUE AFUA_3G00765)-RELATED-RELATED"/>
    <property type="match status" value="1"/>
</dbReference>
<dbReference type="PANTHER" id="PTHR43792:SF1">
    <property type="entry name" value="N-ACETYLTRANSFERASE DOMAIN-CONTAINING PROTEIN"/>
    <property type="match status" value="1"/>
</dbReference>
<dbReference type="CDD" id="cd06587">
    <property type="entry name" value="VOC"/>
    <property type="match status" value="1"/>
</dbReference>
<protein>
    <submittedName>
        <fullName evidence="3">GNAT family N-acetyltransferase</fullName>
        <ecNumber evidence="3">2.3.1.-</ecNumber>
    </submittedName>
</protein>
<evidence type="ECO:0000313" key="3">
    <source>
        <dbReference type="EMBL" id="MCQ4925119.1"/>
    </source>
</evidence>